<organism evidence="1">
    <name type="scientific">marine sediment metagenome</name>
    <dbReference type="NCBI Taxonomy" id="412755"/>
    <lineage>
        <taxon>unclassified sequences</taxon>
        <taxon>metagenomes</taxon>
        <taxon>ecological metagenomes</taxon>
    </lineage>
</organism>
<name>X0YYM8_9ZZZZ</name>
<comment type="caution">
    <text evidence="1">The sequence shown here is derived from an EMBL/GenBank/DDBJ whole genome shotgun (WGS) entry which is preliminary data.</text>
</comment>
<dbReference type="AlphaFoldDB" id="X0YYM8"/>
<evidence type="ECO:0000313" key="1">
    <source>
        <dbReference type="EMBL" id="GAG51587.1"/>
    </source>
</evidence>
<reference evidence="1" key="1">
    <citation type="journal article" date="2014" name="Front. Microbiol.">
        <title>High frequency of phylogenetically diverse reductive dehalogenase-homologous genes in deep subseafloor sedimentary metagenomes.</title>
        <authorList>
            <person name="Kawai M."/>
            <person name="Futagami T."/>
            <person name="Toyoda A."/>
            <person name="Takaki Y."/>
            <person name="Nishi S."/>
            <person name="Hori S."/>
            <person name="Arai W."/>
            <person name="Tsubouchi T."/>
            <person name="Morono Y."/>
            <person name="Uchiyama I."/>
            <person name="Ito T."/>
            <person name="Fujiyama A."/>
            <person name="Inagaki F."/>
            <person name="Takami H."/>
        </authorList>
    </citation>
    <scope>NUCLEOTIDE SEQUENCE</scope>
    <source>
        <strain evidence="1">Expedition CK06-06</strain>
    </source>
</reference>
<gene>
    <name evidence="1" type="ORF">S01H1_81017</name>
</gene>
<accession>X0YYM8</accession>
<dbReference type="EMBL" id="BARS01054778">
    <property type="protein sequence ID" value="GAG51587.1"/>
    <property type="molecule type" value="Genomic_DNA"/>
</dbReference>
<feature type="non-terminal residue" evidence="1">
    <location>
        <position position="1"/>
    </location>
</feature>
<protein>
    <submittedName>
        <fullName evidence="1">Uncharacterized protein</fullName>
    </submittedName>
</protein>
<sequence length="40" mass="4449">LLAGLHQDQALVLLVVTHSEALAERFTRKYELVDGTLKPC</sequence>
<proteinExistence type="predicted"/>